<dbReference type="GO" id="GO:0006508">
    <property type="term" value="P:proteolysis"/>
    <property type="evidence" value="ECO:0007669"/>
    <property type="project" value="UniProtKB-KW"/>
</dbReference>
<evidence type="ECO:0000256" key="5">
    <source>
        <dbReference type="ARBA" id="ARBA00022989"/>
    </source>
</evidence>
<dbReference type="EMBL" id="JAZGJU010000008">
    <property type="protein sequence ID" value="MEE6126866.1"/>
    <property type="molecule type" value="Genomic_DNA"/>
</dbReference>
<dbReference type="RefSeq" id="WP_330937300.1">
    <property type="nucleotide sequence ID" value="NZ_JAZGJU010000008.1"/>
</dbReference>
<feature type="transmembrane region" description="Helical" evidence="7">
    <location>
        <begin position="76"/>
        <end position="97"/>
    </location>
</feature>
<evidence type="ECO:0000256" key="1">
    <source>
        <dbReference type="ARBA" id="ARBA00004141"/>
    </source>
</evidence>
<keyword evidence="10" id="KW-1185">Reference proteome</keyword>
<keyword evidence="3 7" id="KW-0812">Transmembrane</keyword>
<feature type="domain" description="Peptidase S54 rhomboid" evidence="8">
    <location>
        <begin position="366"/>
        <end position="502"/>
    </location>
</feature>
<keyword evidence="5 7" id="KW-1133">Transmembrane helix</keyword>
<feature type="transmembrane region" description="Helical" evidence="7">
    <location>
        <begin position="461"/>
        <end position="479"/>
    </location>
</feature>
<evidence type="ECO:0000313" key="10">
    <source>
        <dbReference type="Proteomes" id="UP001350005"/>
    </source>
</evidence>
<comment type="subcellular location">
    <subcellularLocation>
        <location evidence="1">Membrane</location>
        <topology evidence="1">Multi-pass membrane protein</topology>
    </subcellularLocation>
</comment>
<accession>A0ABU7QWH6</accession>
<dbReference type="Gene3D" id="1.20.1540.10">
    <property type="entry name" value="Rhomboid-like"/>
    <property type="match status" value="1"/>
</dbReference>
<organism evidence="9 10">
    <name type="scientific">Chryseobacterium arthrosphaerae</name>
    <dbReference type="NCBI Taxonomy" id="651561"/>
    <lineage>
        <taxon>Bacteria</taxon>
        <taxon>Pseudomonadati</taxon>
        <taxon>Bacteroidota</taxon>
        <taxon>Flavobacteriia</taxon>
        <taxon>Flavobacteriales</taxon>
        <taxon>Weeksellaceae</taxon>
        <taxon>Chryseobacterium group</taxon>
        <taxon>Chryseobacterium</taxon>
    </lineage>
</organism>
<feature type="transmembrane region" description="Helical" evidence="7">
    <location>
        <begin position="432"/>
        <end position="454"/>
    </location>
</feature>
<dbReference type="Pfam" id="PF01694">
    <property type="entry name" value="Rhomboid"/>
    <property type="match status" value="1"/>
</dbReference>
<comment type="caution">
    <text evidence="9">The sequence shown here is derived from an EMBL/GenBank/DDBJ whole genome shotgun (WGS) entry which is preliminary data.</text>
</comment>
<evidence type="ECO:0000256" key="4">
    <source>
        <dbReference type="ARBA" id="ARBA00022801"/>
    </source>
</evidence>
<evidence type="ECO:0000256" key="7">
    <source>
        <dbReference type="SAM" id="Phobius"/>
    </source>
</evidence>
<gene>
    <name evidence="9" type="ORF">V2E39_05615</name>
</gene>
<keyword evidence="4 9" id="KW-0378">Hydrolase</keyword>
<feature type="transmembrane region" description="Helical" evidence="7">
    <location>
        <begin position="42"/>
        <end position="60"/>
    </location>
</feature>
<dbReference type="PANTHER" id="PTHR43731:SF14">
    <property type="entry name" value="PRESENILIN-ASSOCIATED RHOMBOID-LIKE PROTEIN, MITOCHONDRIAL"/>
    <property type="match status" value="1"/>
</dbReference>
<evidence type="ECO:0000256" key="2">
    <source>
        <dbReference type="ARBA" id="ARBA00009045"/>
    </source>
</evidence>
<keyword evidence="6 7" id="KW-0472">Membrane</keyword>
<dbReference type="InterPro" id="IPR050925">
    <property type="entry name" value="Rhomboid_protease_S54"/>
</dbReference>
<feature type="transmembrane region" description="Helical" evidence="7">
    <location>
        <begin position="375"/>
        <end position="396"/>
    </location>
</feature>
<keyword evidence="9" id="KW-0645">Protease</keyword>
<feature type="transmembrane region" description="Helical" evidence="7">
    <location>
        <begin position="485"/>
        <end position="503"/>
    </location>
</feature>
<name>A0ABU7QWH6_9FLAO</name>
<protein>
    <submittedName>
        <fullName evidence="9">Rhomboid family intramembrane serine protease</fullName>
        <ecNumber evidence="9">3.4.21.-</ecNumber>
    </submittedName>
</protein>
<feature type="transmembrane region" description="Helical" evidence="7">
    <location>
        <begin position="264"/>
        <end position="284"/>
    </location>
</feature>
<dbReference type="SUPFAM" id="SSF144091">
    <property type="entry name" value="Rhomboid-like"/>
    <property type="match status" value="1"/>
</dbReference>
<evidence type="ECO:0000256" key="6">
    <source>
        <dbReference type="ARBA" id="ARBA00023136"/>
    </source>
</evidence>
<proteinExistence type="inferred from homology"/>
<evidence type="ECO:0000256" key="3">
    <source>
        <dbReference type="ARBA" id="ARBA00022692"/>
    </source>
</evidence>
<feature type="transmembrane region" description="Helical" evidence="7">
    <location>
        <begin position="325"/>
        <end position="347"/>
    </location>
</feature>
<comment type="similarity">
    <text evidence="2">Belongs to the peptidase S54 family.</text>
</comment>
<sequence>MKDKLHIIYKPFFLIALGFLVTYTFLHWLLFIKAGIPLKENIIKFWLPFGLPYIPVLIWLRPRIKLLKFKNENASFFYQLLACIAIAVPTIIAQEYLVTSTGELTKLDHISQLSKIKDTKFYALKNYDIDKQHIAIQNTVSVSGRYNEKFDMFIYVVMPILDNKSGTNNHIHQYWLGKKYFKQVSNRLSDEEKEREYKLFAEESEKNFDTANFNRFSYLEKIGNTEDHDEYNKALEKIEKYSSTDNIIFEPKTEPFEVRNGKKLSWILGSLGIGLLSYFILLLFPKFQEKELETFKKSGKAGNNDDLKELLDVFIPKEGFFITPILINLNILIYIIMVVSGLGLISFKSDDLLKWGANFRPLIIEGQWWRLLTNIFLHGGLIHIANNMMALFFVGIFIEPLLGRARYFLLYLVTGVLASITSTLWYNGVISVAASGAIFGLYGFVLACLLMKIFSPEFGRIFLIITLVFVGISLIMGLMGGIDNAAHIGGLVSGFLIGIITLGKLKKELAAKGIDETEDETK</sequence>
<feature type="transmembrane region" description="Helical" evidence="7">
    <location>
        <begin position="408"/>
        <end position="426"/>
    </location>
</feature>
<dbReference type="InterPro" id="IPR035952">
    <property type="entry name" value="Rhomboid-like_sf"/>
</dbReference>
<reference evidence="9 10" key="1">
    <citation type="submission" date="2024-01" db="EMBL/GenBank/DDBJ databases">
        <title>Whole genome of Chryseobacterium arthrosphaerae NNCa 2741.</title>
        <authorList>
            <person name="Boriskina E.V."/>
            <person name="Gordinskaya N.A."/>
            <person name="Kropotov V.S."/>
            <person name="Alekseeva A.E."/>
            <person name="Makhova M.A."/>
            <person name="Kryazhev D.V."/>
            <person name="Shkurkina I.S."/>
        </authorList>
    </citation>
    <scope>NUCLEOTIDE SEQUENCE [LARGE SCALE GENOMIC DNA]</scope>
    <source>
        <strain evidence="9 10">NNCa 2741</strain>
    </source>
</reference>
<evidence type="ECO:0000259" key="8">
    <source>
        <dbReference type="Pfam" id="PF01694"/>
    </source>
</evidence>
<dbReference type="Proteomes" id="UP001350005">
    <property type="component" value="Unassembled WGS sequence"/>
</dbReference>
<dbReference type="EC" id="3.4.21.-" evidence="9"/>
<dbReference type="PANTHER" id="PTHR43731">
    <property type="entry name" value="RHOMBOID PROTEASE"/>
    <property type="match status" value="1"/>
</dbReference>
<dbReference type="InterPro" id="IPR022764">
    <property type="entry name" value="Peptidase_S54_rhomboid_dom"/>
</dbReference>
<dbReference type="GO" id="GO:0008233">
    <property type="term" value="F:peptidase activity"/>
    <property type="evidence" value="ECO:0007669"/>
    <property type="project" value="UniProtKB-KW"/>
</dbReference>
<feature type="transmembrane region" description="Helical" evidence="7">
    <location>
        <begin position="12"/>
        <end position="30"/>
    </location>
</feature>
<evidence type="ECO:0000313" key="9">
    <source>
        <dbReference type="EMBL" id="MEE6126866.1"/>
    </source>
</evidence>